<dbReference type="AlphaFoldDB" id="A0A8K0CN30"/>
<proteinExistence type="predicted"/>
<evidence type="ECO:0000313" key="2">
    <source>
        <dbReference type="EMBL" id="KAF2887996.1"/>
    </source>
</evidence>
<evidence type="ECO:0008006" key="4">
    <source>
        <dbReference type="Google" id="ProtNLM"/>
    </source>
</evidence>
<evidence type="ECO:0000256" key="1">
    <source>
        <dbReference type="SAM" id="SignalP"/>
    </source>
</evidence>
<feature type="chain" id="PRO_5035457081" description="Protease inhibitor" evidence="1">
    <location>
        <begin position="20"/>
        <end position="103"/>
    </location>
</feature>
<protein>
    <recommendedName>
        <fullName evidence="4">Protease inhibitor</fullName>
    </recommendedName>
</protein>
<gene>
    <name evidence="2" type="ORF">ILUMI_18178</name>
</gene>
<accession>A0A8K0CN30</accession>
<dbReference type="EMBL" id="VTPC01080639">
    <property type="protein sequence ID" value="KAF2887996.1"/>
    <property type="molecule type" value="Genomic_DNA"/>
</dbReference>
<dbReference type="OrthoDB" id="6757577at2759"/>
<keyword evidence="3" id="KW-1185">Reference proteome</keyword>
<sequence length="103" mass="11530">MKVFGVAFVLSTLIVWTYQTVVKEDFVCVKGTTYKENDCNNCLCNEGRLSCSRKSCSVGTPSCMIRNEDDTVTTVDNGNAWNVDCNRCWCTRAYGKVCTVKKC</sequence>
<organism evidence="2 3">
    <name type="scientific">Ignelater luminosus</name>
    <name type="common">Cucubano</name>
    <name type="synonym">Pyrophorus luminosus</name>
    <dbReference type="NCBI Taxonomy" id="2038154"/>
    <lineage>
        <taxon>Eukaryota</taxon>
        <taxon>Metazoa</taxon>
        <taxon>Ecdysozoa</taxon>
        <taxon>Arthropoda</taxon>
        <taxon>Hexapoda</taxon>
        <taxon>Insecta</taxon>
        <taxon>Pterygota</taxon>
        <taxon>Neoptera</taxon>
        <taxon>Endopterygota</taxon>
        <taxon>Coleoptera</taxon>
        <taxon>Polyphaga</taxon>
        <taxon>Elateriformia</taxon>
        <taxon>Elateroidea</taxon>
        <taxon>Elateridae</taxon>
        <taxon>Agrypninae</taxon>
        <taxon>Pyrophorini</taxon>
        <taxon>Ignelater</taxon>
    </lineage>
</organism>
<evidence type="ECO:0000313" key="3">
    <source>
        <dbReference type="Proteomes" id="UP000801492"/>
    </source>
</evidence>
<dbReference type="Proteomes" id="UP000801492">
    <property type="component" value="Unassembled WGS sequence"/>
</dbReference>
<keyword evidence="1" id="KW-0732">Signal</keyword>
<reference evidence="2" key="1">
    <citation type="submission" date="2019-08" db="EMBL/GenBank/DDBJ databases">
        <title>The genome of the North American firefly Photinus pyralis.</title>
        <authorList>
            <consortium name="Photinus pyralis genome working group"/>
            <person name="Fallon T.R."/>
            <person name="Sander Lower S.E."/>
            <person name="Weng J.-K."/>
        </authorList>
    </citation>
    <scope>NUCLEOTIDE SEQUENCE</scope>
    <source>
        <strain evidence="2">TRF0915ILg1</strain>
        <tissue evidence="2">Whole body</tissue>
    </source>
</reference>
<name>A0A8K0CN30_IGNLU</name>
<comment type="caution">
    <text evidence="2">The sequence shown here is derived from an EMBL/GenBank/DDBJ whole genome shotgun (WGS) entry which is preliminary data.</text>
</comment>
<feature type="signal peptide" evidence="1">
    <location>
        <begin position="1"/>
        <end position="19"/>
    </location>
</feature>